<reference evidence="1" key="1">
    <citation type="journal article" date="2023" name="G3 (Bethesda)">
        <title>A reference genome for the long-term kleptoplast-retaining sea slug Elysia crispata morphotype clarki.</title>
        <authorList>
            <person name="Eastman K.E."/>
            <person name="Pendleton A.L."/>
            <person name="Shaikh M.A."/>
            <person name="Suttiyut T."/>
            <person name="Ogas R."/>
            <person name="Tomko P."/>
            <person name="Gavelis G."/>
            <person name="Widhalm J.R."/>
            <person name="Wisecaver J.H."/>
        </authorList>
    </citation>
    <scope>NUCLEOTIDE SEQUENCE</scope>
    <source>
        <strain evidence="1">ECLA1</strain>
    </source>
</reference>
<organism evidence="1 2">
    <name type="scientific">Elysia crispata</name>
    <name type="common">lettuce slug</name>
    <dbReference type="NCBI Taxonomy" id="231223"/>
    <lineage>
        <taxon>Eukaryota</taxon>
        <taxon>Metazoa</taxon>
        <taxon>Spiralia</taxon>
        <taxon>Lophotrochozoa</taxon>
        <taxon>Mollusca</taxon>
        <taxon>Gastropoda</taxon>
        <taxon>Heterobranchia</taxon>
        <taxon>Euthyneura</taxon>
        <taxon>Panpulmonata</taxon>
        <taxon>Sacoglossa</taxon>
        <taxon>Placobranchoidea</taxon>
        <taxon>Plakobranchidae</taxon>
        <taxon>Elysia</taxon>
    </lineage>
</organism>
<dbReference type="AlphaFoldDB" id="A0AAE1AUY0"/>
<protein>
    <submittedName>
        <fullName evidence="1">Uncharacterized protein</fullName>
    </submittedName>
</protein>
<keyword evidence="2" id="KW-1185">Reference proteome</keyword>
<name>A0AAE1AUY0_9GAST</name>
<evidence type="ECO:0000313" key="2">
    <source>
        <dbReference type="Proteomes" id="UP001283361"/>
    </source>
</evidence>
<proteinExistence type="predicted"/>
<sequence length="118" mass="13365">MEKHIFPIVSHASQKLQTEQMGKQHFLAVNKEAAVLKDCMFMIKARSKPTALKTNHMGNSVYWVLLNPYASYTVLGQRNQPSTINIWSCSNSDATPGEATFYHTNQDHSARIKLKTEI</sequence>
<dbReference type="EMBL" id="JAWDGP010001129">
    <property type="protein sequence ID" value="KAK3794392.1"/>
    <property type="molecule type" value="Genomic_DNA"/>
</dbReference>
<accession>A0AAE1AUY0</accession>
<evidence type="ECO:0000313" key="1">
    <source>
        <dbReference type="EMBL" id="KAK3794392.1"/>
    </source>
</evidence>
<dbReference type="Proteomes" id="UP001283361">
    <property type="component" value="Unassembled WGS sequence"/>
</dbReference>
<gene>
    <name evidence="1" type="ORF">RRG08_061059</name>
</gene>
<comment type="caution">
    <text evidence="1">The sequence shown here is derived from an EMBL/GenBank/DDBJ whole genome shotgun (WGS) entry which is preliminary data.</text>
</comment>